<sequence length="127" mass="14377">MFERIAREGRKFGLSLVLSSQRPSELSQTVLAQCNSFLLHRLVNDIDQAFVKRLVPDALGDLLGELPSLPARRAILLGWASPMPALVQITELDETHRPQSKDPQFWDVWTGRETRDGGWQAVIDKWA</sequence>
<dbReference type="PANTHER" id="PTHR42957">
    <property type="entry name" value="HELICASE MJ1565-RELATED"/>
    <property type="match status" value="1"/>
</dbReference>
<dbReference type="EMBL" id="JAHBOM010000044">
    <property type="protein sequence ID" value="MBU8827458.1"/>
    <property type="molecule type" value="Genomic_DNA"/>
</dbReference>
<dbReference type="RefSeq" id="WP_214396230.1">
    <property type="nucleotide sequence ID" value="NZ_JAHBOL010000064.1"/>
</dbReference>
<dbReference type="Proteomes" id="UP000696413">
    <property type="component" value="Unassembled WGS sequence"/>
</dbReference>
<keyword evidence="1" id="KW-0067">ATP-binding</keyword>
<dbReference type="InterPro" id="IPR027417">
    <property type="entry name" value="P-loop_NTPase"/>
</dbReference>
<comment type="caution">
    <text evidence="1">The sequence shown here is derived from an EMBL/GenBank/DDBJ whole genome shotgun (WGS) entry which is preliminary data.</text>
</comment>
<organism evidence="1 2">
    <name type="scientific">Mycolicibacterium goodii</name>
    <name type="common">Mycobacterium goodii</name>
    <dbReference type="NCBI Taxonomy" id="134601"/>
    <lineage>
        <taxon>Bacteria</taxon>
        <taxon>Bacillati</taxon>
        <taxon>Actinomycetota</taxon>
        <taxon>Actinomycetes</taxon>
        <taxon>Mycobacteriales</taxon>
        <taxon>Mycobacteriaceae</taxon>
        <taxon>Mycolicibacterium</taxon>
    </lineage>
</organism>
<accession>A0ABS6HXR0</accession>
<name>A0ABS6HXR0_MYCGD</name>
<dbReference type="SUPFAM" id="SSF52540">
    <property type="entry name" value="P-loop containing nucleoside triphosphate hydrolases"/>
    <property type="match status" value="1"/>
</dbReference>
<dbReference type="InterPro" id="IPR008571">
    <property type="entry name" value="HerA-like"/>
</dbReference>
<protein>
    <submittedName>
        <fullName evidence="1">ATP-binding protein</fullName>
    </submittedName>
</protein>
<gene>
    <name evidence="1" type="ORF">KL859_31870</name>
</gene>
<dbReference type="PANTHER" id="PTHR42957:SF1">
    <property type="entry name" value="HELICASE MJ1565-RELATED"/>
    <property type="match status" value="1"/>
</dbReference>
<keyword evidence="2" id="KW-1185">Reference proteome</keyword>
<evidence type="ECO:0000313" key="1">
    <source>
        <dbReference type="EMBL" id="MBU8827458.1"/>
    </source>
</evidence>
<dbReference type="GO" id="GO:0005524">
    <property type="term" value="F:ATP binding"/>
    <property type="evidence" value="ECO:0007669"/>
    <property type="project" value="UniProtKB-KW"/>
</dbReference>
<dbReference type="Gene3D" id="3.40.50.300">
    <property type="entry name" value="P-loop containing nucleotide triphosphate hydrolases"/>
    <property type="match status" value="1"/>
</dbReference>
<keyword evidence="1" id="KW-0547">Nucleotide-binding</keyword>
<reference evidence="1 2" key="1">
    <citation type="submission" date="2021-05" db="EMBL/GenBank/DDBJ databases">
        <title>Draft Genome Sequences of Clinical Respiratory Isolates of Mycobacterium goodii Recovered in Ireland.</title>
        <authorList>
            <person name="Flanagan P.R."/>
            <person name="Mok S."/>
            <person name="Roycroft E."/>
            <person name="Rogers T.R."/>
            <person name="Fitzgibbon M."/>
        </authorList>
    </citation>
    <scope>NUCLEOTIDE SEQUENCE [LARGE SCALE GENOMIC DNA]</scope>
    <source>
        <strain evidence="1 2">14IE55</strain>
    </source>
</reference>
<proteinExistence type="predicted"/>
<evidence type="ECO:0000313" key="2">
    <source>
        <dbReference type="Proteomes" id="UP000696413"/>
    </source>
</evidence>